<reference evidence="2" key="1">
    <citation type="submission" date="2020-10" db="EMBL/GenBank/DDBJ databases">
        <authorList>
            <person name="Gilroy R."/>
        </authorList>
    </citation>
    <scope>NUCLEOTIDE SEQUENCE</scope>
    <source>
        <strain evidence="2">E3-2379</strain>
    </source>
</reference>
<dbReference type="Gene3D" id="3.10.290.30">
    <property type="entry name" value="MM3350-like"/>
    <property type="match status" value="1"/>
</dbReference>
<dbReference type="Pfam" id="PF02810">
    <property type="entry name" value="SEC-C"/>
    <property type="match status" value="1"/>
</dbReference>
<gene>
    <name evidence="2" type="ORF">IAC13_10195</name>
</gene>
<dbReference type="SUPFAM" id="SSF103642">
    <property type="entry name" value="Sec-C motif"/>
    <property type="match status" value="1"/>
</dbReference>
<sequence>MKKYQVKIMIKNSKPPIWRRCIIPAGISFSKLSEILDTVMGWEENQDNEFEFYHRKQYISDYERNGRKGETISACDTIIDSYMEQEEWFTYTYKLDEQVQHRVTIEDIVEDDEEGAYVIKFKGNCPVKDGEEKEYDMAVVNQALKDSFILTQEEEKVEEQLHQVMEQLFSQMEEEEEKEVNRSYENDFIYQNRMNTRMMAQNLQHSVMKEKKIYPNDLCPCGSGKKYKYCCK</sequence>
<dbReference type="Pfam" id="PF07929">
    <property type="entry name" value="PRiA4_ORF3"/>
    <property type="match status" value="1"/>
</dbReference>
<feature type="domain" description="Plasmid pRiA4b Orf3-like" evidence="1">
    <location>
        <begin position="3"/>
        <end position="137"/>
    </location>
</feature>
<protein>
    <submittedName>
        <fullName evidence="2">SEC-C domain-containing protein</fullName>
    </submittedName>
</protein>
<evidence type="ECO:0000259" key="1">
    <source>
        <dbReference type="Pfam" id="PF07929"/>
    </source>
</evidence>
<organism evidence="2 3">
    <name type="scientific">Candidatus Scybalomonas excrementavium</name>
    <dbReference type="NCBI Taxonomy" id="2840943"/>
    <lineage>
        <taxon>Bacteria</taxon>
        <taxon>Bacillati</taxon>
        <taxon>Bacillota</taxon>
        <taxon>Clostridia</taxon>
        <taxon>Lachnospirales</taxon>
        <taxon>Lachnospiraceae</taxon>
        <taxon>Lachnospiraceae incertae sedis</taxon>
        <taxon>Candidatus Scybalomonas</taxon>
    </lineage>
</organism>
<reference evidence="2" key="2">
    <citation type="journal article" date="2021" name="PeerJ">
        <title>Extensive microbial diversity within the chicken gut microbiome revealed by metagenomics and culture.</title>
        <authorList>
            <person name="Gilroy R."/>
            <person name="Ravi A."/>
            <person name="Getino M."/>
            <person name="Pursley I."/>
            <person name="Horton D.L."/>
            <person name="Alikhan N.F."/>
            <person name="Baker D."/>
            <person name="Gharbi K."/>
            <person name="Hall N."/>
            <person name="Watson M."/>
            <person name="Adriaenssens E.M."/>
            <person name="Foster-Nyarko E."/>
            <person name="Jarju S."/>
            <person name="Secka A."/>
            <person name="Antonio M."/>
            <person name="Oren A."/>
            <person name="Chaudhuri R.R."/>
            <person name="La Ragione R."/>
            <person name="Hildebrand F."/>
            <person name="Pallen M.J."/>
        </authorList>
    </citation>
    <scope>NUCLEOTIDE SEQUENCE</scope>
    <source>
        <strain evidence="2">E3-2379</strain>
    </source>
</reference>
<dbReference type="InterPro" id="IPR024047">
    <property type="entry name" value="MM3350-like_sf"/>
</dbReference>
<accession>A0A9D9I2X4</accession>
<dbReference type="Proteomes" id="UP000823618">
    <property type="component" value="Unassembled WGS sequence"/>
</dbReference>
<name>A0A9D9I2X4_9FIRM</name>
<dbReference type="PANTHER" id="PTHR41878">
    <property type="entry name" value="LEXA REPRESSOR-RELATED"/>
    <property type="match status" value="1"/>
</dbReference>
<dbReference type="AlphaFoldDB" id="A0A9D9I2X4"/>
<proteinExistence type="predicted"/>
<dbReference type="InterPro" id="IPR004027">
    <property type="entry name" value="SEC_C_motif"/>
</dbReference>
<comment type="caution">
    <text evidence="2">The sequence shown here is derived from an EMBL/GenBank/DDBJ whole genome shotgun (WGS) entry which is preliminary data.</text>
</comment>
<dbReference type="InterPro" id="IPR012912">
    <property type="entry name" value="Plasmid_pRiA4b_Orf3-like"/>
</dbReference>
<dbReference type="PANTHER" id="PTHR41878:SF1">
    <property type="entry name" value="TNPR PROTEIN"/>
    <property type="match status" value="1"/>
</dbReference>
<dbReference type="EMBL" id="JADIML010000293">
    <property type="protein sequence ID" value="MBO8464289.1"/>
    <property type="molecule type" value="Genomic_DNA"/>
</dbReference>
<dbReference type="SUPFAM" id="SSF159941">
    <property type="entry name" value="MM3350-like"/>
    <property type="match status" value="1"/>
</dbReference>
<evidence type="ECO:0000313" key="2">
    <source>
        <dbReference type="EMBL" id="MBO8464289.1"/>
    </source>
</evidence>
<evidence type="ECO:0000313" key="3">
    <source>
        <dbReference type="Proteomes" id="UP000823618"/>
    </source>
</evidence>